<dbReference type="Gene3D" id="3.40.1350.10">
    <property type="match status" value="1"/>
</dbReference>
<dbReference type="AlphaFoldDB" id="A0A1H3U8A9"/>
<accession>A0A1H3U8A9</accession>
<sequence>MKIGEIFRDARPKDPTAEIINGYPNVYYHTATPGQKLIPFESGINRIAEVAGPDGVRRPAIIVTSSPHKIGSVETPWQDFFDPDNGHVRYYGDNKTPGRDPALAAGNKAMLDAKRLQDAMERDIRQLAPPIILFRRMTVNGKAKGFPSFQGVGLIDRAELISQYDGQNGCSFPNYAFDIVVLDLAPEFEEFDWRWVSDRRDAALSRRNTEKFAPSAWKAWVKEGEDALPKVRRQVTKLMTTPVAEQRPPTGSREAAALDQIYRFYEGRKHRFEILAARVAGRIFKESGGTFHFGWVTRPSSDGGADFIGRLDIGSGFSKVKQVVFGQAKCESPESTTSGRDIARTVARLRRGWIGAYVTLGAFSLPVQREVIDDEYPLLLVPGERVAREVMSAATAAGCSSVSEYLELVDAQYEDALVDRRPEQVLRQ</sequence>
<keyword evidence="3" id="KW-1185">Reference proteome</keyword>
<dbReference type="CDD" id="cd22335">
    <property type="entry name" value="MspjI-like"/>
    <property type="match status" value="1"/>
</dbReference>
<gene>
    <name evidence="2" type="ORF">SAMN05444004_12531</name>
</gene>
<dbReference type="Gene3D" id="2.30.280.20">
    <property type="match status" value="1"/>
</dbReference>
<dbReference type="GO" id="GO:0003676">
    <property type="term" value="F:nucleic acid binding"/>
    <property type="evidence" value="ECO:0007669"/>
    <property type="project" value="InterPro"/>
</dbReference>
<dbReference type="STRING" id="1244108.SAMN05444004_12531"/>
<name>A0A1H3U8A9_9RHOB</name>
<proteinExistence type="predicted"/>
<feature type="domain" description="Restriction endonuclease AspBHI N-terminal" evidence="1">
    <location>
        <begin position="60"/>
        <end position="224"/>
    </location>
</feature>
<evidence type="ECO:0000259" key="1">
    <source>
        <dbReference type="Pfam" id="PF18062"/>
    </source>
</evidence>
<organism evidence="2 3">
    <name type="scientific">Jannaschia faecimaris</name>
    <dbReference type="NCBI Taxonomy" id="1244108"/>
    <lineage>
        <taxon>Bacteria</taxon>
        <taxon>Pseudomonadati</taxon>
        <taxon>Pseudomonadota</taxon>
        <taxon>Alphaproteobacteria</taxon>
        <taxon>Rhodobacterales</taxon>
        <taxon>Roseobacteraceae</taxon>
        <taxon>Jannaschia</taxon>
    </lineage>
</organism>
<protein>
    <recommendedName>
        <fullName evidence="1">Restriction endonuclease AspBHI N-terminal domain-containing protein</fullName>
    </recommendedName>
</protein>
<dbReference type="Proteomes" id="UP000198914">
    <property type="component" value="Unassembled WGS sequence"/>
</dbReference>
<dbReference type="RefSeq" id="WP_092647819.1">
    <property type="nucleotide sequence ID" value="NZ_FNPX01000025.1"/>
</dbReference>
<dbReference type="Pfam" id="PF18062">
    <property type="entry name" value="RE_AspBHI_N"/>
    <property type="match status" value="1"/>
</dbReference>
<reference evidence="3" key="1">
    <citation type="submission" date="2016-10" db="EMBL/GenBank/DDBJ databases">
        <authorList>
            <person name="Varghese N."/>
            <person name="Submissions S."/>
        </authorList>
    </citation>
    <scope>NUCLEOTIDE SEQUENCE [LARGE SCALE GENOMIC DNA]</scope>
    <source>
        <strain evidence="3">DSM 100420</strain>
    </source>
</reference>
<dbReference type="InterPro" id="IPR011856">
    <property type="entry name" value="tRNA_endonuc-like_dom_sf"/>
</dbReference>
<evidence type="ECO:0000313" key="3">
    <source>
        <dbReference type="Proteomes" id="UP000198914"/>
    </source>
</evidence>
<evidence type="ECO:0000313" key="2">
    <source>
        <dbReference type="EMBL" id="SDZ58527.1"/>
    </source>
</evidence>
<dbReference type="EMBL" id="FNPX01000025">
    <property type="protein sequence ID" value="SDZ58527.1"/>
    <property type="molecule type" value="Genomic_DNA"/>
</dbReference>
<dbReference type="OrthoDB" id="3010308at2"/>
<dbReference type="InterPro" id="IPR041409">
    <property type="entry name" value="RE_AspBHI_N"/>
</dbReference>